<dbReference type="GO" id="GO:0043565">
    <property type="term" value="F:sequence-specific DNA binding"/>
    <property type="evidence" value="ECO:0007669"/>
    <property type="project" value="TreeGrafter"/>
</dbReference>
<dbReference type="PANTHER" id="PTHR30154:SF34">
    <property type="entry name" value="TRANSCRIPTIONAL REGULATOR AZLB"/>
    <property type="match status" value="1"/>
</dbReference>
<proteinExistence type="predicted"/>
<comment type="caution">
    <text evidence="1">The sequence shown here is derived from an EMBL/GenBank/DDBJ whole genome shotgun (WGS) entry which is preliminary data.</text>
</comment>
<sequence length="326" mass="37481">MEMSALDTRILKHCLEHGVLASERDMAAKLRISPSTFSFKMRRFEDKGIITAYKYRVDYAKIGLHQMAWGFYRLHFGRLTPKDAMAKLLEYPQVHVCLFTTGENNLAIKAYSDSRKSMEEFFASVKKDFRGALGFGNACFVKRQVKGHNQPMDDAAPQTAVDETDFRILSQKMLNPEMPLREVAKKLRMHRNTAMKRWARMIEDKVVMKKTPIINPDFHREIGIYLMAVNLFSTRRPAERLAQSLSALNEVHELDILDDGKGGEHSLLAVLRTADIDEYYRLAGRLYSDRKYSQETSNMKSKIIITSDSRRHSYLKDIGFGELAGK</sequence>
<dbReference type="EMBL" id="JACQPB010000045">
    <property type="protein sequence ID" value="MBI4210868.1"/>
    <property type="molecule type" value="Genomic_DNA"/>
</dbReference>
<dbReference type="InterPro" id="IPR019888">
    <property type="entry name" value="Tscrpt_reg_AsnC-like"/>
</dbReference>
<dbReference type="InterPro" id="IPR036390">
    <property type="entry name" value="WH_DNA-bd_sf"/>
</dbReference>
<reference evidence="1" key="1">
    <citation type="submission" date="2020-07" db="EMBL/GenBank/DDBJ databases">
        <title>Huge and variable diversity of episymbiotic CPR bacteria and DPANN archaea in groundwater ecosystems.</title>
        <authorList>
            <person name="He C.Y."/>
            <person name="Keren R."/>
            <person name="Whittaker M."/>
            <person name="Farag I.F."/>
            <person name="Doudna J."/>
            <person name="Cate J.H.D."/>
            <person name="Banfield J.F."/>
        </authorList>
    </citation>
    <scope>NUCLEOTIDE SEQUENCE</scope>
    <source>
        <strain evidence="1">NC_groundwater_1296_Ag_S-0.2um_52_80</strain>
    </source>
</reference>
<evidence type="ECO:0000313" key="2">
    <source>
        <dbReference type="Proteomes" id="UP000732298"/>
    </source>
</evidence>
<dbReference type="Proteomes" id="UP000732298">
    <property type="component" value="Unassembled WGS sequence"/>
</dbReference>
<evidence type="ECO:0000313" key="1">
    <source>
        <dbReference type="EMBL" id="MBI4210868.1"/>
    </source>
</evidence>
<organism evidence="1 2">
    <name type="scientific">Candidatus Iainarchaeum sp</name>
    <dbReference type="NCBI Taxonomy" id="3101447"/>
    <lineage>
        <taxon>Archaea</taxon>
        <taxon>Candidatus Iainarchaeota</taxon>
        <taxon>Candidatus Iainarchaeia</taxon>
        <taxon>Candidatus Iainarchaeales</taxon>
        <taxon>Candidatus Iainarchaeaceae</taxon>
        <taxon>Candidatus Iainarchaeum</taxon>
    </lineage>
</organism>
<dbReference type="GO" id="GO:0005829">
    <property type="term" value="C:cytosol"/>
    <property type="evidence" value="ECO:0007669"/>
    <property type="project" value="TreeGrafter"/>
</dbReference>
<dbReference type="Gene3D" id="3.30.70.920">
    <property type="match status" value="1"/>
</dbReference>
<name>A0A8T3YPD1_9ARCH</name>
<dbReference type="SUPFAM" id="SSF46785">
    <property type="entry name" value="Winged helix' DNA-binding domain"/>
    <property type="match status" value="2"/>
</dbReference>
<protein>
    <submittedName>
        <fullName evidence="1">Lrp/AsnC family transcriptional regulator</fullName>
    </submittedName>
</protein>
<dbReference type="PANTHER" id="PTHR30154">
    <property type="entry name" value="LEUCINE-RESPONSIVE REGULATORY PROTEIN"/>
    <property type="match status" value="1"/>
</dbReference>
<accession>A0A8T3YPD1</accession>
<dbReference type="InterPro" id="IPR036388">
    <property type="entry name" value="WH-like_DNA-bd_sf"/>
</dbReference>
<dbReference type="Gene3D" id="1.10.10.10">
    <property type="entry name" value="Winged helix-like DNA-binding domain superfamily/Winged helix DNA-binding domain"/>
    <property type="match status" value="2"/>
</dbReference>
<dbReference type="AlphaFoldDB" id="A0A8T3YPD1"/>
<dbReference type="GO" id="GO:0043200">
    <property type="term" value="P:response to amino acid"/>
    <property type="evidence" value="ECO:0007669"/>
    <property type="project" value="TreeGrafter"/>
</dbReference>
<dbReference type="SMART" id="SM00344">
    <property type="entry name" value="HTH_ASNC"/>
    <property type="match status" value="1"/>
</dbReference>
<gene>
    <name evidence="1" type="ORF">HY544_05175</name>
</gene>